<dbReference type="InterPro" id="IPR013491">
    <property type="entry name" value="Tape_meas_N"/>
</dbReference>
<gene>
    <name evidence="3" type="ORF">SAMN05216302_102110</name>
</gene>
<evidence type="ECO:0000313" key="4">
    <source>
        <dbReference type="Proteomes" id="UP000199533"/>
    </source>
</evidence>
<dbReference type="EMBL" id="FOSP01000021">
    <property type="protein sequence ID" value="SFK91965.1"/>
    <property type="molecule type" value="Genomic_DNA"/>
</dbReference>
<dbReference type="OrthoDB" id="8543134at2"/>
<dbReference type="PANTHER" id="PTHR43941">
    <property type="entry name" value="STRUCTURAL MAINTENANCE OF CHROMOSOMES PROTEIN 2"/>
    <property type="match status" value="1"/>
</dbReference>
<feature type="domain" description="Tape measure protein N-terminal" evidence="2">
    <location>
        <begin position="82"/>
        <end position="269"/>
    </location>
</feature>
<accession>A0A1I4DFI1</accession>
<evidence type="ECO:0000256" key="1">
    <source>
        <dbReference type="SAM" id="Coils"/>
    </source>
</evidence>
<dbReference type="RefSeq" id="WP_090700700.1">
    <property type="nucleotide sequence ID" value="NZ_FOSP01000021.1"/>
</dbReference>
<feature type="coiled-coil region" evidence="1">
    <location>
        <begin position="351"/>
        <end position="438"/>
    </location>
</feature>
<name>A0A1I4DFI1_9PROT</name>
<organism evidence="3 4">
    <name type="scientific">Nitrosomonas aestuarii</name>
    <dbReference type="NCBI Taxonomy" id="52441"/>
    <lineage>
        <taxon>Bacteria</taxon>
        <taxon>Pseudomonadati</taxon>
        <taxon>Pseudomonadota</taxon>
        <taxon>Betaproteobacteria</taxon>
        <taxon>Nitrosomonadales</taxon>
        <taxon>Nitrosomonadaceae</taxon>
        <taxon>Nitrosomonas</taxon>
    </lineage>
</organism>
<dbReference type="PANTHER" id="PTHR43941:SF1">
    <property type="entry name" value="STRUCTURAL MAINTENANCE OF CHROMOSOMES PROTEIN 2"/>
    <property type="match status" value="1"/>
</dbReference>
<dbReference type="STRING" id="52441.SAMN05216302_102110"/>
<keyword evidence="4" id="KW-1185">Reference proteome</keyword>
<sequence length="1404" mass="145983">MSNYEVSVRLTADGRGLVGETRAAKEAIGGLGDASRKTSAESASFTSQIDRQNSSISSLKAGMIAAAGAYVSFNAAINGGKAVIDAALAQERLNNSLKVGLGSQQAATQEIKYLREEADKLGLQFTSTAEQYAKLTAASKGTALQGQATRDIFLSIAKASTVLGLSADQTGGALTAIEQIISKGKVSAEELRGQLGERLPGAFQIAARAINVTTAELDEMLSRGQLTAEQLLPALARELENTYGAQAQEAAQGLNAQINRLDNAFTDLKLAVGEAGIIDMFSDAVIGATQFIGITAQVIQQLRGIAAEVNKIPGLGAAASSVTPGNVIKAVTGNNILGNIASSGILGQIFGKEERAEVTATTQELEKAEEVINRIIRPGAKPEPPNEFMAALKKEAAEREKLAKAAQRETEKAIKAADREAKQRVDSAQRVINSLIRETEEIGKNTVQKRLMAAAAEAAAAPTKELAAEIMATAQAWAQATDAQNRALASQREQEEAATARARAETEAARQVQQEWDRMWSTVENTARTSFIQFAAHGTDAMESIGRSIQNSIIDLLYQLTVRKWIISVGASFSGAGDGGSGSNLLDMASNGFGITNLFSKAGSFLSGSAASGASFLGNATGIGALSSFGAGASGAASSGVFGAGGSAFLAGEGTALGAVGAAGEFGAAASMGATFAAAAGPAIALLAVDQIGKLLANGRTTGTFVDKIPVINGLAGALFGRKPFKPDRQELVGDITAGGFSGVFNDSHKAKGSLARGSRRDNIIVDTDSGELLNQFGRLSESGISKQLSNYIDPAIERALELGEILDESIASTANSLTGVADKLGISKAALDEFSLSVDLVSEKGEALSDAQIAQVIANAAEQMATALIPEISNLANRGETALQAVVRLSAEFTSLEGALRLTGNASAEAQALLRSFSAEQRSAAVVMAGGVDALGAKSQYFFDNVLTDTQKFEIVSADLRKELEKYAVSTIPTIEQLNAAVTGGKLEWEQLVAALTLAPQIVQANRLRDSINAALSSAPDAIGNVENAFSILQRSVAAERESLTNAYNDSIAAVNDEIGKVTDSIGKLKTLSAALNQTVVALRPIGRDQAKQQIQEAINAARSGGNLPDADSLREALTSIARVDTKGFSSGFEVERERRLSANLVAELGGLTDSQLSAAEDRLSILKDQRKLLDENFDQQIGRLNLMLDQGQEQIDTLKGIDTSIKSLADALAAFSRAAAAAGGGDGGINSGASRSRISGGVATALPTGQGRGSSSKPTLEAIQSFVSAPGRTPEQVYAAALKTGVSGSELSTATGIPISSINKWVDSKGLPRFATGGFHTGGLRIVGERGPELEATGPARIASNNDLQKMLSNDDLVISIQELIKLMKTDAKYSKRVSRKLDRFTATDASGQPVMKVLNAS</sequence>
<dbReference type="Proteomes" id="UP000199533">
    <property type="component" value="Unassembled WGS sequence"/>
</dbReference>
<dbReference type="Pfam" id="PF20155">
    <property type="entry name" value="TMP_3"/>
    <property type="match status" value="1"/>
</dbReference>
<proteinExistence type="predicted"/>
<reference evidence="4" key="1">
    <citation type="submission" date="2016-10" db="EMBL/GenBank/DDBJ databases">
        <authorList>
            <person name="Varghese N."/>
            <person name="Submissions S."/>
        </authorList>
    </citation>
    <scope>NUCLEOTIDE SEQUENCE [LARGE SCALE GENOMIC DNA]</scope>
    <source>
        <strain evidence="4">Nm69</strain>
    </source>
</reference>
<dbReference type="NCBIfam" id="TIGR02675">
    <property type="entry name" value="tape_meas_nterm"/>
    <property type="match status" value="1"/>
</dbReference>
<keyword evidence="1" id="KW-0175">Coiled coil</keyword>
<protein>
    <submittedName>
        <fullName evidence="3">Tape measure domain-containing protein</fullName>
    </submittedName>
</protein>
<evidence type="ECO:0000313" key="3">
    <source>
        <dbReference type="EMBL" id="SFK91965.1"/>
    </source>
</evidence>
<evidence type="ECO:0000259" key="2">
    <source>
        <dbReference type="Pfam" id="PF20155"/>
    </source>
</evidence>